<accession>A0A5J9VGT0</accession>
<dbReference type="Pfam" id="PF13365">
    <property type="entry name" value="Trypsin_2"/>
    <property type="match status" value="1"/>
</dbReference>
<dbReference type="AlphaFoldDB" id="A0A5J9VGT0"/>
<dbReference type="PANTHER" id="PTHR18868">
    <property type="entry name" value="OS07G0665300 PROTEIN-RELATED"/>
    <property type="match status" value="1"/>
</dbReference>
<evidence type="ECO:0000313" key="2">
    <source>
        <dbReference type="Proteomes" id="UP000324897"/>
    </source>
</evidence>
<gene>
    <name evidence="1" type="ORF">EJB05_16537</name>
</gene>
<organism evidence="1 2">
    <name type="scientific">Eragrostis curvula</name>
    <name type="common">weeping love grass</name>
    <dbReference type="NCBI Taxonomy" id="38414"/>
    <lineage>
        <taxon>Eukaryota</taxon>
        <taxon>Viridiplantae</taxon>
        <taxon>Streptophyta</taxon>
        <taxon>Embryophyta</taxon>
        <taxon>Tracheophyta</taxon>
        <taxon>Spermatophyta</taxon>
        <taxon>Magnoliopsida</taxon>
        <taxon>Liliopsida</taxon>
        <taxon>Poales</taxon>
        <taxon>Poaceae</taxon>
        <taxon>PACMAD clade</taxon>
        <taxon>Chloridoideae</taxon>
        <taxon>Eragrostideae</taxon>
        <taxon>Eragrostidinae</taxon>
        <taxon>Eragrostis</taxon>
    </lineage>
</organism>
<evidence type="ECO:0000313" key="1">
    <source>
        <dbReference type="EMBL" id="TVU34691.1"/>
    </source>
</evidence>
<dbReference type="Proteomes" id="UP000324897">
    <property type="component" value="Unassembled WGS sequence"/>
</dbReference>
<protein>
    <submittedName>
        <fullName evidence="1">Uncharacterized protein</fullName>
    </submittedName>
</protein>
<comment type="caution">
    <text evidence="1">The sequence shown here is derived from an EMBL/GenBank/DDBJ whole genome shotgun (WGS) entry which is preliminary data.</text>
</comment>
<dbReference type="EMBL" id="RWGY01000009">
    <property type="protein sequence ID" value="TVU34691.1"/>
    <property type="molecule type" value="Genomic_DNA"/>
</dbReference>
<name>A0A5J9VGT0_9POAL</name>
<dbReference type="SUPFAM" id="SSF50494">
    <property type="entry name" value="Trypsin-like serine proteases"/>
    <property type="match status" value="1"/>
</dbReference>
<dbReference type="OrthoDB" id="681969at2759"/>
<sequence length="348" mass="39368">MKQRRNRPEEDDDVELRAPMAQFEDLDPSGYPRPPVNMLNDSVTLVHTFEDTFGYKHGEGVWCEVSKRVSSNIDRNVVALASFSGETRVFACTGFVVEWKGRNTILTSASLLGHYDDENKITENLRIDVLLSDRRRRKGTLLHYNLHYNAALVSVEDCRSILGADVQPGVLALGRCFKSGILMAIGVQLFSWTGTLDCGMLGYSSCRITKLGIGGPLVDVDDGKIVGMNFYDKKVGTPLLLWNDIQIILNHFENIRTFAEVGTDSYQSDATGWRMDQDKGQSLNRYSDTFPITDLDKGQTLNRWPVPKPYWRHCEDSEPEDEDESEARSGFFDTGRFGYIRGMKIHLF</sequence>
<keyword evidence="2" id="KW-1185">Reference proteome</keyword>
<dbReference type="Gramene" id="TVU34691">
    <property type="protein sequence ID" value="TVU34691"/>
    <property type="gene ID" value="EJB05_16537"/>
</dbReference>
<reference evidence="1 2" key="1">
    <citation type="journal article" date="2019" name="Sci. Rep.">
        <title>A high-quality genome of Eragrostis curvula grass provides insights into Poaceae evolution and supports new strategies to enhance forage quality.</title>
        <authorList>
            <person name="Carballo J."/>
            <person name="Santos B.A.C.M."/>
            <person name="Zappacosta D."/>
            <person name="Garbus I."/>
            <person name="Selva J.P."/>
            <person name="Gallo C.A."/>
            <person name="Diaz A."/>
            <person name="Albertini E."/>
            <person name="Caccamo M."/>
            <person name="Echenique V."/>
        </authorList>
    </citation>
    <scope>NUCLEOTIDE SEQUENCE [LARGE SCALE GENOMIC DNA]</scope>
    <source>
        <strain evidence="2">cv. Victoria</strain>
        <tissue evidence="1">Leaf</tissue>
    </source>
</reference>
<dbReference type="InterPro" id="IPR009003">
    <property type="entry name" value="Peptidase_S1_PA"/>
</dbReference>
<proteinExistence type="predicted"/>